<organism evidence="1">
    <name type="scientific">virus sp. ctJLD79</name>
    <dbReference type="NCBI Taxonomy" id="2827987"/>
    <lineage>
        <taxon>Viruses</taxon>
    </lineage>
</organism>
<dbReference type="EMBL" id="BK059097">
    <property type="protein sequence ID" value="DAE29685.1"/>
    <property type="molecule type" value="Genomic_DNA"/>
</dbReference>
<evidence type="ECO:0000313" key="1">
    <source>
        <dbReference type="EMBL" id="DAE29685.1"/>
    </source>
</evidence>
<dbReference type="Pfam" id="PF25681">
    <property type="entry name" value="Phage_TTP_17"/>
    <property type="match status" value="1"/>
</dbReference>
<protein>
    <submittedName>
        <fullName evidence="1">Tail protein</fullName>
    </submittedName>
</protein>
<accession>A0A8S5RF37</accession>
<name>A0A8S5RF37_9VIRU</name>
<proteinExistence type="predicted"/>
<sequence>MSDAKLVTASSPQQVGGAVYVGPLSTELPSDAKTALADGFKALGYLSEDGLVNSNSPNSETVAAWGGDVVLTTQKSKEDTFKCTLIEALNVDVLKTVYGGDNVSGTLETGITVKANSTPAAEHAWVFNMILKNGAKKRIVLPRATLAALGDISYTDSAAVGYEVTLNAAPDSSGNTHYEYIVGGE</sequence>
<reference evidence="1" key="1">
    <citation type="journal article" date="2021" name="Proc. Natl. Acad. Sci. U.S.A.">
        <title>A Catalog of Tens of Thousands of Viruses from Human Metagenomes Reveals Hidden Associations with Chronic Diseases.</title>
        <authorList>
            <person name="Tisza M.J."/>
            <person name="Buck C.B."/>
        </authorList>
    </citation>
    <scope>NUCLEOTIDE SEQUENCE</scope>
    <source>
        <strain evidence="1">CtJLD79</strain>
    </source>
</reference>
<dbReference type="InterPro" id="IPR058154">
    <property type="entry name" value="Bxb1_TTP-like"/>
</dbReference>